<evidence type="ECO:0000256" key="1">
    <source>
        <dbReference type="SAM" id="MobiDB-lite"/>
    </source>
</evidence>
<dbReference type="STRING" id="318586.Pden_0124"/>
<organism evidence="2 3">
    <name type="scientific">Paracoccus denitrificans (strain Pd 1222)</name>
    <dbReference type="NCBI Taxonomy" id="318586"/>
    <lineage>
        <taxon>Bacteria</taxon>
        <taxon>Pseudomonadati</taxon>
        <taxon>Pseudomonadota</taxon>
        <taxon>Alphaproteobacteria</taxon>
        <taxon>Rhodobacterales</taxon>
        <taxon>Paracoccaceae</taxon>
        <taxon>Paracoccus</taxon>
    </lineage>
</organism>
<gene>
    <name evidence="2" type="ordered locus">Pden_0124</name>
</gene>
<dbReference type="EMBL" id="CP000489">
    <property type="protein sequence ID" value="ABL68241.1"/>
    <property type="molecule type" value="Genomic_DNA"/>
</dbReference>
<feature type="region of interest" description="Disordered" evidence="1">
    <location>
        <begin position="1"/>
        <end position="75"/>
    </location>
</feature>
<keyword evidence="3" id="KW-1185">Reference proteome</keyword>
<dbReference type="KEGG" id="pde:Pden_0124"/>
<proteinExistence type="predicted"/>
<accession>A1AY97</accession>
<reference evidence="3" key="1">
    <citation type="submission" date="2006-12" db="EMBL/GenBank/DDBJ databases">
        <title>Complete sequence of chromosome 1 of Paracoccus denitrificans PD1222.</title>
        <authorList>
            <person name="Copeland A."/>
            <person name="Lucas S."/>
            <person name="Lapidus A."/>
            <person name="Barry K."/>
            <person name="Detter J.C."/>
            <person name="Glavina del Rio T."/>
            <person name="Hammon N."/>
            <person name="Israni S."/>
            <person name="Dalin E."/>
            <person name="Tice H."/>
            <person name="Pitluck S."/>
            <person name="Munk A.C."/>
            <person name="Brettin T."/>
            <person name="Bruce D."/>
            <person name="Han C."/>
            <person name="Tapia R."/>
            <person name="Gilna P."/>
            <person name="Schmutz J."/>
            <person name="Larimer F."/>
            <person name="Land M."/>
            <person name="Hauser L."/>
            <person name="Kyrpides N."/>
            <person name="Lykidis A."/>
            <person name="Spiro S."/>
            <person name="Richardson D.J."/>
            <person name="Moir J.W.B."/>
            <person name="Ferguson S.J."/>
            <person name="van Spanning R.J.M."/>
            <person name="Richardson P."/>
        </authorList>
    </citation>
    <scope>NUCLEOTIDE SEQUENCE [LARGE SCALE GENOMIC DNA]</scope>
    <source>
        <strain evidence="3">Pd 1222</strain>
    </source>
</reference>
<protein>
    <submittedName>
        <fullName evidence="2">Uncharacterized protein</fullName>
    </submittedName>
</protein>
<dbReference type="AlphaFoldDB" id="A1AY97"/>
<sequence length="110" mass="12547">MKTTSPPEREAREPGGFSRRVFPCPHRIALRPRRPEKASRPDRPAGKPPARACCLPPTPTQSFSREEETGAWERGWGARQRHRWALHGRQRVVANGELCFRAEGEIGVRR</sequence>
<feature type="compositionally biased region" description="Basic and acidic residues" evidence="1">
    <location>
        <begin position="33"/>
        <end position="45"/>
    </location>
</feature>
<dbReference type="HOGENOM" id="CLU_2168530_0_0_5"/>
<dbReference type="Proteomes" id="UP000000361">
    <property type="component" value="Chromosome 1"/>
</dbReference>
<evidence type="ECO:0000313" key="2">
    <source>
        <dbReference type="EMBL" id="ABL68241.1"/>
    </source>
</evidence>
<dbReference type="EnsemblBacteria" id="ABL68241">
    <property type="protein sequence ID" value="ABL68241"/>
    <property type="gene ID" value="Pden_0124"/>
</dbReference>
<name>A1AY97_PARDP</name>
<evidence type="ECO:0000313" key="3">
    <source>
        <dbReference type="Proteomes" id="UP000000361"/>
    </source>
</evidence>